<proteinExistence type="predicted"/>
<evidence type="ECO:0000313" key="2">
    <source>
        <dbReference type="EMBL" id="AXH68156.1"/>
    </source>
</evidence>
<organism evidence="2 3">
    <name type="scientific">Gordonia phage Teatealatte</name>
    <dbReference type="NCBI Taxonomy" id="2283247"/>
    <lineage>
        <taxon>Viruses</taxon>
        <taxon>Duplodnaviria</taxon>
        <taxon>Heunggongvirae</taxon>
        <taxon>Uroviricota</taxon>
        <taxon>Caudoviricetes</taxon>
        <taxon>Demosthenesvirus</taxon>
        <taxon>Demosthenesvirus katyusha</taxon>
    </lineage>
</organism>
<feature type="compositionally biased region" description="Basic residues" evidence="1">
    <location>
        <begin position="104"/>
        <end position="113"/>
    </location>
</feature>
<gene>
    <name evidence="2" type="primary">100</name>
    <name evidence="2" type="ORF">SEA_TEATEALATTE_100</name>
</gene>
<evidence type="ECO:0000313" key="3">
    <source>
        <dbReference type="Proteomes" id="UP000257314"/>
    </source>
</evidence>
<reference evidence="2 3" key="1">
    <citation type="submission" date="2018-07" db="EMBL/GenBank/DDBJ databases">
        <authorList>
            <person name="Kuzo L.M."/>
            <person name="Shah T.K."/>
            <person name="Sharma A."/>
            <person name="Walton B.D."/>
            <person name="Warner M.H."/>
            <person name="Garlena R.A."/>
            <person name="Russell D.A."/>
            <person name="Pope W.H."/>
            <person name="Jacobs-Sera D."/>
            <person name="Hatfull G.F."/>
        </authorList>
    </citation>
    <scope>NUCLEOTIDE SEQUENCE [LARGE SCALE GENOMIC DNA]</scope>
</reference>
<evidence type="ECO:0000256" key="1">
    <source>
        <dbReference type="SAM" id="MobiDB-lite"/>
    </source>
</evidence>
<feature type="region of interest" description="Disordered" evidence="1">
    <location>
        <begin position="92"/>
        <end position="115"/>
    </location>
</feature>
<sequence>MGRPLPMASAPRTVTVTKRVRATAKRGTGINTPLTPLNTVIAMRERTEADCVNKDNWAGKDETRPDETTAYSWNMTGIQANTKTMVDNQTMQPVAPKNPAPKTARVKKGRSSTRRVDRDDLHFSAVVRYSEVVKRSLWPTRTLRLDVPKRYRADVAKLCGIQV</sequence>
<name>A0A345MCD5_9CAUD</name>
<dbReference type="EMBL" id="MH576976">
    <property type="protein sequence ID" value="AXH68156.1"/>
    <property type="molecule type" value="Genomic_DNA"/>
</dbReference>
<protein>
    <submittedName>
        <fullName evidence="2">Uncharacterized protein</fullName>
    </submittedName>
</protein>
<accession>A0A345MCD5</accession>
<dbReference type="Proteomes" id="UP000257314">
    <property type="component" value="Segment"/>
</dbReference>